<keyword evidence="3" id="KW-1185">Reference proteome</keyword>
<feature type="non-terminal residue" evidence="2">
    <location>
        <position position="56"/>
    </location>
</feature>
<dbReference type="Proteomes" id="UP001341840">
    <property type="component" value="Unassembled WGS sequence"/>
</dbReference>
<sequence>MESIPLIPESILAFENKKTCVLKWLGHRASYPGGSASDSGPGLVLDRSSLAKVTDR</sequence>
<accession>A0ABU6UJ39</accession>
<gene>
    <name evidence="2" type="ORF">PIB30_059699</name>
</gene>
<evidence type="ECO:0000313" key="2">
    <source>
        <dbReference type="EMBL" id="MED6161327.1"/>
    </source>
</evidence>
<comment type="caution">
    <text evidence="2">The sequence shown here is derived from an EMBL/GenBank/DDBJ whole genome shotgun (WGS) entry which is preliminary data.</text>
</comment>
<proteinExistence type="predicted"/>
<name>A0ABU6UJ39_9FABA</name>
<organism evidence="2 3">
    <name type="scientific">Stylosanthes scabra</name>
    <dbReference type="NCBI Taxonomy" id="79078"/>
    <lineage>
        <taxon>Eukaryota</taxon>
        <taxon>Viridiplantae</taxon>
        <taxon>Streptophyta</taxon>
        <taxon>Embryophyta</taxon>
        <taxon>Tracheophyta</taxon>
        <taxon>Spermatophyta</taxon>
        <taxon>Magnoliopsida</taxon>
        <taxon>eudicotyledons</taxon>
        <taxon>Gunneridae</taxon>
        <taxon>Pentapetalae</taxon>
        <taxon>rosids</taxon>
        <taxon>fabids</taxon>
        <taxon>Fabales</taxon>
        <taxon>Fabaceae</taxon>
        <taxon>Papilionoideae</taxon>
        <taxon>50 kb inversion clade</taxon>
        <taxon>dalbergioids sensu lato</taxon>
        <taxon>Dalbergieae</taxon>
        <taxon>Pterocarpus clade</taxon>
        <taxon>Stylosanthes</taxon>
    </lineage>
</organism>
<evidence type="ECO:0000256" key="1">
    <source>
        <dbReference type="SAM" id="MobiDB-lite"/>
    </source>
</evidence>
<evidence type="ECO:0000313" key="3">
    <source>
        <dbReference type="Proteomes" id="UP001341840"/>
    </source>
</evidence>
<protein>
    <submittedName>
        <fullName evidence="2">Uncharacterized protein</fullName>
    </submittedName>
</protein>
<dbReference type="EMBL" id="JASCZI010121346">
    <property type="protein sequence ID" value="MED6161327.1"/>
    <property type="molecule type" value="Genomic_DNA"/>
</dbReference>
<feature type="region of interest" description="Disordered" evidence="1">
    <location>
        <begin position="32"/>
        <end position="56"/>
    </location>
</feature>
<reference evidence="2 3" key="1">
    <citation type="journal article" date="2023" name="Plants (Basel)">
        <title>Bridging the Gap: Combining Genomics and Transcriptomics Approaches to Understand Stylosanthes scabra, an Orphan Legume from the Brazilian Caatinga.</title>
        <authorList>
            <person name="Ferreira-Neto J.R.C."/>
            <person name="da Silva M.D."/>
            <person name="Binneck E."/>
            <person name="de Melo N.F."/>
            <person name="da Silva R.H."/>
            <person name="de Melo A.L.T.M."/>
            <person name="Pandolfi V."/>
            <person name="Bustamante F.O."/>
            <person name="Brasileiro-Vidal A.C."/>
            <person name="Benko-Iseppon A.M."/>
        </authorList>
    </citation>
    <scope>NUCLEOTIDE SEQUENCE [LARGE SCALE GENOMIC DNA]</scope>
    <source>
        <tissue evidence="2">Leaves</tissue>
    </source>
</reference>